<protein>
    <submittedName>
        <fullName evidence="1">Vomeronasal type-2 receptor</fullName>
    </submittedName>
</protein>
<dbReference type="Proteomes" id="UP000030759">
    <property type="component" value="Unassembled WGS sequence"/>
</dbReference>
<reference evidence="2" key="1">
    <citation type="journal article" date="2013" name="Nat. Biotechnol.">
        <title>Chinese hamster genome sequenced from sorted chromosomes.</title>
        <authorList>
            <person name="Brinkrolf K."/>
            <person name="Rupp O."/>
            <person name="Laux H."/>
            <person name="Kollin F."/>
            <person name="Ernst W."/>
            <person name="Linke B."/>
            <person name="Kofler R."/>
            <person name="Romand S."/>
            <person name="Hesse F."/>
            <person name="Budach W.E."/>
            <person name="Galosy S."/>
            <person name="Muller D."/>
            <person name="Noll T."/>
            <person name="Wienberg J."/>
            <person name="Jostock T."/>
            <person name="Leonard M."/>
            <person name="Grillari J."/>
            <person name="Tauch A."/>
            <person name="Goesmann A."/>
            <person name="Helk B."/>
            <person name="Mott J.E."/>
            <person name="Puhler A."/>
            <person name="Borth N."/>
        </authorList>
    </citation>
    <scope>NUCLEOTIDE SEQUENCE [LARGE SCALE GENOMIC DNA]</scope>
    <source>
        <strain evidence="2">17A/GY</strain>
    </source>
</reference>
<dbReference type="EMBL" id="KE675635">
    <property type="protein sequence ID" value="ERE74953.1"/>
    <property type="molecule type" value="Genomic_DNA"/>
</dbReference>
<gene>
    <name evidence="1" type="ORF">H671_4g13033</name>
</gene>
<dbReference type="AlphaFoldDB" id="A0A061I854"/>
<proteinExistence type="predicted"/>
<sequence length="90" mass="10527">IPNLVCAFGNSECYFRIKDFSHDGNVMIGAFFPLYYYYTNKKIPHKNLPNHYEDLYLQSTALNFMDILNVSSSEGLLIKNCYCTSWHCRN</sequence>
<organism evidence="1 2">
    <name type="scientific">Cricetulus griseus</name>
    <name type="common">Chinese hamster</name>
    <name type="synonym">Cricetulus barabensis griseus</name>
    <dbReference type="NCBI Taxonomy" id="10029"/>
    <lineage>
        <taxon>Eukaryota</taxon>
        <taxon>Metazoa</taxon>
        <taxon>Chordata</taxon>
        <taxon>Craniata</taxon>
        <taxon>Vertebrata</taxon>
        <taxon>Euteleostomi</taxon>
        <taxon>Mammalia</taxon>
        <taxon>Eutheria</taxon>
        <taxon>Euarchontoglires</taxon>
        <taxon>Glires</taxon>
        <taxon>Rodentia</taxon>
        <taxon>Myomorpha</taxon>
        <taxon>Muroidea</taxon>
        <taxon>Cricetidae</taxon>
        <taxon>Cricetinae</taxon>
        <taxon>Cricetulus</taxon>
    </lineage>
</organism>
<feature type="non-terminal residue" evidence="1">
    <location>
        <position position="1"/>
    </location>
</feature>
<evidence type="ECO:0000313" key="2">
    <source>
        <dbReference type="Proteomes" id="UP000030759"/>
    </source>
</evidence>
<keyword evidence="1" id="KW-0675">Receptor</keyword>
<accession>A0A061I854</accession>
<evidence type="ECO:0000313" key="1">
    <source>
        <dbReference type="EMBL" id="ERE74953.1"/>
    </source>
</evidence>
<name>A0A061I854_CRIGR</name>